<proteinExistence type="predicted"/>
<dbReference type="PANTHER" id="PTHR48451">
    <property type="entry name" value="DUF4218 DOMAIN-CONTAINING PROTEIN"/>
    <property type="match status" value="1"/>
</dbReference>
<dbReference type="InterPro" id="IPR004242">
    <property type="entry name" value="Transposase_21"/>
</dbReference>
<protein>
    <recommendedName>
        <fullName evidence="3">DUF4218 domain-containing protein</fullName>
    </recommendedName>
</protein>
<accession>A0AAF0PTH1</accession>
<keyword evidence="2" id="KW-1185">Reference proteome</keyword>
<dbReference type="Proteomes" id="UP001234989">
    <property type="component" value="Chromosome 1"/>
</dbReference>
<gene>
    <name evidence="1" type="ORF">MTR67_002990</name>
</gene>
<evidence type="ECO:0008006" key="3">
    <source>
        <dbReference type="Google" id="ProtNLM"/>
    </source>
</evidence>
<dbReference type="PANTHER" id="PTHR48451:SF1">
    <property type="entry name" value="DUF4218 DOMAIN-CONTAINING PROTEIN"/>
    <property type="match status" value="1"/>
</dbReference>
<evidence type="ECO:0000313" key="1">
    <source>
        <dbReference type="EMBL" id="WMV09605.1"/>
    </source>
</evidence>
<reference evidence="1" key="1">
    <citation type="submission" date="2023-08" db="EMBL/GenBank/DDBJ databases">
        <title>A de novo genome assembly of Solanum verrucosum Schlechtendal, a Mexican diploid species geographically isolated from the other diploid A-genome species in potato relatives.</title>
        <authorList>
            <person name="Hosaka K."/>
        </authorList>
    </citation>
    <scope>NUCLEOTIDE SEQUENCE</scope>
    <source>
        <tissue evidence="1">Young leaves</tissue>
    </source>
</reference>
<dbReference type="AlphaFoldDB" id="A0AAF0PTH1"/>
<organism evidence="1 2">
    <name type="scientific">Solanum verrucosum</name>
    <dbReference type="NCBI Taxonomy" id="315347"/>
    <lineage>
        <taxon>Eukaryota</taxon>
        <taxon>Viridiplantae</taxon>
        <taxon>Streptophyta</taxon>
        <taxon>Embryophyta</taxon>
        <taxon>Tracheophyta</taxon>
        <taxon>Spermatophyta</taxon>
        <taxon>Magnoliopsida</taxon>
        <taxon>eudicotyledons</taxon>
        <taxon>Gunneridae</taxon>
        <taxon>Pentapetalae</taxon>
        <taxon>asterids</taxon>
        <taxon>lamiids</taxon>
        <taxon>Solanales</taxon>
        <taxon>Solanaceae</taxon>
        <taxon>Solanoideae</taxon>
        <taxon>Solaneae</taxon>
        <taxon>Solanum</taxon>
    </lineage>
</organism>
<dbReference type="Pfam" id="PF02992">
    <property type="entry name" value="Transposase_21"/>
    <property type="match status" value="1"/>
</dbReference>
<dbReference type="EMBL" id="CP133612">
    <property type="protein sequence ID" value="WMV09605.1"/>
    <property type="molecule type" value="Genomic_DNA"/>
</dbReference>
<sequence>MRWNASESNPYGFTRHPRDGEAWKTFDQTHSRFASDPRNVLLGLASDGCNPFGTMRSTYSIWPVFLIPYNLPPWMCMKHTSFILSMIISGKQMPEYNIDVYLQPLVKELREVWNDGVETFDSSLNETFRMHATLMWTISDIPGLGYCKPYVWNKSQPEGCIAEGHIVEETLTFCSWYIEDIETRFNRPRRVRDEPTDMPSRISSLFPQLGKPASASENFPLNSMQKLQAHRCVLLDCGIVTQFAE</sequence>
<evidence type="ECO:0000313" key="2">
    <source>
        <dbReference type="Proteomes" id="UP001234989"/>
    </source>
</evidence>
<name>A0AAF0PTH1_SOLVR</name>